<evidence type="ECO:0000259" key="3">
    <source>
        <dbReference type="PROSITE" id="PS50222"/>
    </source>
</evidence>
<reference evidence="4 5" key="1">
    <citation type="submission" date="2019-07" db="EMBL/GenBank/DDBJ databases">
        <title>Whole genome shotgun sequence of Nocardia ninae NBRC 108245.</title>
        <authorList>
            <person name="Hosoyama A."/>
            <person name="Uohara A."/>
            <person name="Ohji S."/>
            <person name="Ichikawa N."/>
        </authorList>
    </citation>
    <scope>NUCLEOTIDE SEQUENCE [LARGE SCALE GENOMIC DNA]</scope>
    <source>
        <strain evidence="4 5">NBRC 108245</strain>
    </source>
</reference>
<evidence type="ECO:0000313" key="4">
    <source>
        <dbReference type="EMBL" id="GEM41633.1"/>
    </source>
</evidence>
<feature type="domain" description="EF-hand" evidence="3">
    <location>
        <begin position="5"/>
        <end position="40"/>
    </location>
</feature>
<dbReference type="RefSeq" id="WP_147138691.1">
    <property type="nucleotide sequence ID" value="NZ_BJXA01000054.1"/>
</dbReference>
<dbReference type="PANTHER" id="PTHR10827:SF98">
    <property type="entry name" value="45 KDA CALCIUM-BINDING PROTEIN"/>
    <property type="match status" value="1"/>
</dbReference>
<dbReference type="Proteomes" id="UP000321424">
    <property type="component" value="Unassembled WGS sequence"/>
</dbReference>
<gene>
    <name evidence="4" type="ORF">NN4_61520</name>
</gene>
<dbReference type="CDD" id="cd00051">
    <property type="entry name" value="EFh"/>
    <property type="match status" value="1"/>
</dbReference>
<name>A0A511MLY0_9NOCA</name>
<dbReference type="Pfam" id="PF13202">
    <property type="entry name" value="EF-hand_5"/>
    <property type="match status" value="3"/>
</dbReference>
<dbReference type="OrthoDB" id="3377852at2"/>
<dbReference type="PANTHER" id="PTHR10827">
    <property type="entry name" value="RETICULOCALBIN"/>
    <property type="match status" value="1"/>
</dbReference>
<organism evidence="4 5">
    <name type="scientific">Nocardia ninae NBRC 108245</name>
    <dbReference type="NCBI Taxonomy" id="1210091"/>
    <lineage>
        <taxon>Bacteria</taxon>
        <taxon>Bacillati</taxon>
        <taxon>Actinomycetota</taxon>
        <taxon>Actinomycetes</taxon>
        <taxon>Mycobacteriales</taxon>
        <taxon>Nocardiaceae</taxon>
        <taxon>Nocardia</taxon>
    </lineage>
</organism>
<proteinExistence type="predicted"/>
<accession>A0A511MLY0</accession>
<dbReference type="EMBL" id="BJXA01000054">
    <property type="protein sequence ID" value="GEM41633.1"/>
    <property type="molecule type" value="Genomic_DNA"/>
</dbReference>
<protein>
    <submittedName>
        <fullName evidence="4">Calcium-binding protein</fullName>
    </submittedName>
</protein>
<dbReference type="InterPro" id="IPR011992">
    <property type="entry name" value="EF-hand-dom_pair"/>
</dbReference>
<dbReference type="SUPFAM" id="SSF47473">
    <property type="entry name" value="EF-hand"/>
    <property type="match status" value="1"/>
</dbReference>
<comment type="caution">
    <text evidence="4">The sequence shown here is derived from an EMBL/GenBank/DDBJ whole genome shotgun (WGS) entry which is preliminary data.</text>
</comment>
<sequence length="177" mass="19690">MVTKAQQQKFAKHFERYDADRDGKIDQSDIDALINRWCDAFHIPPGSDKWRSTIKRANRLWQDLQGHADANGDKVINTEEWIAAHEDPRFVDEVAIPLAQLTFELGDTDGDGNVSLSEWMTLQSISGVSQVDALKMFQALDGDGDGYITTDEHDAALREFFGSDNLQAAGAQLAGHL</sequence>
<evidence type="ECO:0000256" key="2">
    <source>
        <dbReference type="ARBA" id="ARBA00022737"/>
    </source>
</evidence>
<dbReference type="PROSITE" id="PS00018">
    <property type="entry name" value="EF_HAND_1"/>
    <property type="match status" value="1"/>
</dbReference>
<dbReference type="AlphaFoldDB" id="A0A511MLY0"/>
<dbReference type="InterPro" id="IPR002048">
    <property type="entry name" value="EF_hand_dom"/>
</dbReference>
<dbReference type="GO" id="GO:0005509">
    <property type="term" value="F:calcium ion binding"/>
    <property type="evidence" value="ECO:0007669"/>
    <property type="project" value="InterPro"/>
</dbReference>
<keyword evidence="5" id="KW-1185">Reference proteome</keyword>
<evidence type="ECO:0000313" key="5">
    <source>
        <dbReference type="Proteomes" id="UP000321424"/>
    </source>
</evidence>
<keyword evidence="1" id="KW-0479">Metal-binding</keyword>
<dbReference type="Gene3D" id="1.10.238.10">
    <property type="entry name" value="EF-hand"/>
    <property type="match status" value="1"/>
</dbReference>
<evidence type="ECO:0000256" key="1">
    <source>
        <dbReference type="ARBA" id="ARBA00022723"/>
    </source>
</evidence>
<feature type="domain" description="EF-hand" evidence="3">
    <location>
        <begin position="128"/>
        <end position="163"/>
    </location>
</feature>
<dbReference type="PROSITE" id="PS50222">
    <property type="entry name" value="EF_HAND_2"/>
    <property type="match status" value="2"/>
</dbReference>
<dbReference type="InterPro" id="IPR018247">
    <property type="entry name" value="EF_Hand_1_Ca_BS"/>
</dbReference>
<dbReference type="SMART" id="SM00054">
    <property type="entry name" value="EFh"/>
    <property type="match status" value="4"/>
</dbReference>
<keyword evidence="2" id="KW-0677">Repeat</keyword>